<organism evidence="1 2">
    <name type="scientific">Candidatus Magasanikbacteria bacterium CG_4_10_14_0_2_um_filter_41_31</name>
    <dbReference type="NCBI Taxonomy" id="1974639"/>
    <lineage>
        <taxon>Bacteria</taxon>
        <taxon>Candidatus Magasanikiibacteriota</taxon>
    </lineage>
</organism>
<evidence type="ECO:0000313" key="1">
    <source>
        <dbReference type="EMBL" id="PIZ92327.1"/>
    </source>
</evidence>
<name>A0A2M7V1W6_9BACT</name>
<sequence length="145" mass="16333">MRQKPGSPWAVSGIWRTPSVYVIEACQGSIDCGLEVHLTIDLGYDCIPCRFFNLLRNVGGNTHEFQGEGSYTGIQRVPIRVWIRGADHRAFLGIDMEWHVSIGELLKTSSVRSGLYTSLLRRLQPHSKVTTDQDILRAGHDANRR</sequence>
<dbReference type="AlphaFoldDB" id="A0A2M7V1W6"/>
<protein>
    <submittedName>
        <fullName evidence="1">Uncharacterized protein</fullName>
    </submittedName>
</protein>
<accession>A0A2M7V1W6</accession>
<dbReference type="Proteomes" id="UP000230078">
    <property type="component" value="Unassembled WGS sequence"/>
</dbReference>
<comment type="caution">
    <text evidence="1">The sequence shown here is derived from an EMBL/GenBank/DDBJ whole genome shotgun (WGS) entry which is preliminary data.</text>
</comment>
<evidence type="ECO:0000313" key="2">
    <source>
        <dbReference type="Proteomes" id="UP000230078"/>
    </source>
</evidence>
<reference evidence="2" key="1">
    <citation type="submission" date="2017-09" db="EMBL/GenBank/DDBJ databases">
        <title>Depth-based differentiation of microbial function through sediment-hosted aquifers and enrichment of novel symbionts in the deep terrestrial subsurface.</title>
        <authorList>
            <person name="Probst A.J."/>
            <person name="Ladd B."/>
            <person name="Jarett J.K."/>
            <person name="Geller-Mcgrath D.E."/>
            <person name="Sieber C.M.K."/>
            <person name="Emerson J.B."/>
            <person name="Anantharaman K."/>
            <person name="Thomas B.C."/>
            <person name="Malmstrom R."/>
            <person name="Stieglmeier M."/>
            <person name="Klingl A."/>
            <person name="Woyke T."/>
            <person name="Ryan C.M."/>
            <person name="Banfield J.F."/>
        </authorList>
    </citation>
    <scope>NUCLEOTIDE SEQUENCE [LARGE SCALE GENOMIC DNA]</scope>
</reference>
<gene>
    <name evidence="1" type="ORF">COX83_04515</name>
</gene>
<dbReference type="EMBL" id="PFPI01000061">
    <property type="protein sequence ID" value="PIZ92327.1"/>
    <property type="molecule type" value="Genomic_DNA"/>
</dbReference>
<proteinExistence type="predicted"/>